<evidence type="ECO:0000313" key="3">
    <source>
        <dbReference type="Proteomes" id="UP000569329"/>
    </source>
</evidence>
<dbReference type="AlphaFoldDB" id="A0A839E796"/>
<comment type="caution">
    <text evidence="2">The sequence shown here is derived from an EMBL/GenBank/DDBJ whole genome shotgun (WGS) entry which is preliminary data.</text>
</comment>
<dbReference type="InterPro" id="IPR019734">
    <property type="entry name" value="TPR_rpt"/>
</dbReference>
<dbReference type="PANTHER" id="PTHR10098">
    <property type="entry name" value="RAPSYN-RELATED"/>
    <property type="match status" value="1"/>
</dbReference>
<dbReference type="SMART" id="SM00028">
    <property type="entry name" value="TPR"/>
    <property type="match status" value="5"/>
</dbReference>
<evidence type="ECO:0000313" key="2">
    <source>
        <dbReference type="EMBL" id="MBA8827567.1"/>
    </source>
</evidence>
<keyword evidence="3" id="KW-1185">Reference proteome</keyword>
<name>A0A839E796_9PSEU</name>
<organism evidence="2 3">
    <name type="scientific">Halosaccharopolyspora lacisalsi</name>
    <dbReference type="NCBI Taxonomy" id="1000566"/>
    <lineage>
        <taxon>Bacteria</taxon>
        <taxon>Bacillati</taxon>
        <taxon>Actinomycetota</taxon>
        <taxon>Actinomycetes</taxon>
        <taxon>Pseudonocardiales</taxon>
        <taxon>Pseudonocardiaceae</taxon>
        <taxon>Halosaccharopolyspora</taxon>
    </lineage>
</organism>
<dbReference type="Gene3D" id="1.25.40.10">
    <property type="entry name" value="Tetratricopeptide repeat domain"/>
    <property type="match status" value="2"/>
</dbReference>
<evidence type="ECO:0000256" key="1">
    <source>
        <dbReference type="SAM" id="MobiDB-lite"/>
    </source>
</evidence>
<dbReference type="Pfam" id="PF13424">
    <property type="entry name" value="TPR_12"/>
    <property type="match status" value="2"/>
</dbReference>
<dbReference type="SUPFAM" id="SSF48452">
    <property type="entry name" value="TPR-like"/>
    <property type="match status" value="1"/>
</dbReference>
<dbReference type="EMBL" id="JACGWZ010000008">
    <property type="protein sequence ID" value="MBA8827567.1"/>
    <property type="molecule type" value="Genomic_DNA"/>
</dbReference>
<proteinExistence type="predicted"/>
<sequence length="504" mass="55963">MSVVTDSRAALTPEEGRELMERYLGHERVAAESDAVGSLVELCAGLPLALGIVAVHAAKEADAPLPELLHELQDEQQWLDALETGGTTGVRAVFSWSYRSLSEGAARLFRLLSLPTGPDIGLAAVVELLGTRKRDTHALLGELVEANLLERPSSERYRFHDLLRAYASECAGTDEPAEERDAALRRLFDHYLRTSFGIEHQLLGHSRQFTPDIPRAEGEELELPRVRHALDWWLTELPNLTAAVRQAREVGMNVHSWQLAHTLLYPLRLRGDTEQWIATFSTGLDSARELGDDEARAHLRLGLGIAHFQRGEYETAARHQERSLSLFDHRDDRYWTATLLVALGEVHTILERHGQSRNHLRRALEMHRADGEPFGQGVTHAALGALESELRNFDVAFEHLRQALSFYREVDEKYGEGVVLHDLAGALLGSGNLDDAVETYRQAVAHRNEIGHRQGEVDSLRSLATALEQAGGPEAARECHQRVRCLSDGSDRSDGSSAETGQEG</sequence>
<reference evidence="2 3" key="1">
    <citation type="submission" date="2020-07" db="EMBL/GenBank/DDBJ databases">
        <title>Sequencing the genomes of 1000 actinobacteria strains.</title>
        <authorList>
            <person name="Klenk H.-P."/>
        </authorList>
    </citation>
    <scope>NUCLEOTIDE SEQUENCE [LARGE SCALE GENOMIC DNA]</scope>
    <source>
        <strain evidence="2 3">DSM 45975</strain>
    </source>
</reference>
<dbReference type="RefSeq" id="WP_182546723.1">
    <property type="nucleotide sequence ID" value="NZ_JACGWZ010000008.1"/>
</dbReference>
<dbReference type="PANTHER" id="PTHR10098:SF108">
    <property type="entry name" value="TETRATRICOPEPTIDE REPEAT PROTEIN 28"/>
    <property type="match status" value="1"/>
</dbReference>
<accession>A0A839E796</accession>
<gene>
    <name evidence="2" type="ORF">FHX42_004963</name>
</gene>
<dbReference type="InterPro" id="IPR011990">
    <property type="entry name" value="TPR-like_helical_dom_sf"/>
</dbReference>
<dbReference type="Proteomes" id="UP000569329">
    <property type="component" value="Unassembled WGS sequence"/>
</dbReference>
<protein>
    <submittedName>
        <fullName evidence="2">Tetratricopeptide (TPR) repeat protein</fullName>
    </submittedName>
</protein>
<feature type="region of interest" description="Disordered" evidence="1">
    <location>
        <begin position="485"/>
        <end position="504"/>
    </location>
</feature>